<keyword evidence="2" id="KW-1185">Reference proteome</keyword>
<dbReference type="EMBL" id="MU274900">
    <property type="protein sequence ID" value="KAI0094894.1"/>
    <property type="molecule type" value="Genomic_DNA"/>
</dbReference>
<keyword evidence="1" id="KW-0378">Hydrolase</keyword>
<sequence length="1263" mass="140619">MSFKPIRGSPLAGRPGGAGRGSGKSRLQVPSLPEPRHDLKYISEMMKTKPLKQDFEENPKSPLSNYYMNRYNTGVTYECTQYRSSTTQSGMIFRATLTMQPNEDMPEPLVAHGDAPARKDAEKLAALNALYQLDTRGLLFAPKKKREESSAAATIITLSDGSEVNFERARSFMDYYCRKFGFGKPDIQYLPKSSSGASAWEAQMIVGGKNIGIGTAANKKSAFNSCYLDVTQYLESCDPALWSQFVEDEKNGLDLGLARPVALEVDETLADQIDDLVQDIRKSDLYSNRPREKSDMHDLVAGGDPALVNPAKYVPPGRRQVSEEFLAQKSATLKERRAKYLEDPEMEGMRLSRASLPVYTRATDILAHVRENEVTICMAATGSGKTTQIPQLILDEWTDRGEGAKCNIICTQPRRIAAISVATRVAAERGENLGGTIGYQVRFEAKLPQDNGSLTFCTTGIFLKRMQSALEESGRNMDDITHIIVDEVHERDIDTDLLLVVLKRLLADRKARGKPIKVVLMSATIDPKLFQEYFPDKDGVPASIIDIPGRSFPVQKQFLDEYLPTLVQSVDARSRWVFQDDLVQKYLLQQLGPSVASIQGLPPSISSKQTSASNEDVDIPYPLIAIAITHALKNSDDGHVLVFLPGWDEISGVQKCLQDTRNWLGLDYNTNAYSIHTLHSSVPLVEQQAIFNPPPAGQRRIILATNIAETSVTIPDVVYVVDSAKVKELQYDPERRISSLVSAWVGSSNLNQRAGRAGRHRPGEYYGLLSRTSADALRPHQTVEMNRADLSNVVMHVKALNFPGMSVEEVLAEAIEPPAPERVKVAIDSLMMVGALDQKKNLTSLGRVLLQLPLDAQMGKLVLFGSFFRCLDQALTLSAILTNRDPFLSPMHAKEEAARRKRMFCSEDYRSDALTILRAYNEWWALQSNNQYNEANRFCVDNFLSKPTLLMIQKIKGHILQSLYDVGVIDVSAGGSAARSSRESRYSRARGPLTVPAALDSNRDSLPLLAALLAIGLQPKYAIRTSDRVYRTARDKAVFIHPSSVNNRKHVGPEAEFNTPAERQLIAFAEKRQNLSTGNANAQIFLVNTTRLDPLTYILFGAYRTEVTRRGLECDDWLPIVGDLTVLDDLDRLKSLMEACMLRVFHGITRMRKQGRAPQRDRFKEDESEDEEEDMSDKPLTRAEIKELDGVTHQVVCLLNDYSQFRIANQSRRTSRPGTPMGSPFSSSRQLYSAGTRSGYSTPRTGGMAFLSRPGTPSRLSRQ</sequence>
<organism evidence="1 2">
    <name type="scientific">Irpex rosettiformis</name>
    <dbReference type="NCBI Taxonomy" id="378272"/>
    <lineage>
        <taxon>Eukaryota</taxon>
        <taxon>Fungi</taxon>
        <taxon>Dikarya</taxon>
        <taxon>Basidiomycota</taxon>
        <taxon>Agaricomycotina</taxon>
        <taxon>Agaricomycetes</taxon>
        <taxon>Polyporales</taxon>
        <taxon>Irpicaceae</taxon>
        <taxon>Irpex</taxon>
    </lineage>
</organism>
<protein>
    <submittedName>
        <fullName evidence="1">P-loop containing nucleoside triphosphate hydrolase protein</fullName>
    </submittedName>
</protein>
<reference evidence="1" key="1">
    <citation type="journal article" date="2021" name="Environ. Microbiol.">
        <title>Gene family expansions and transcriptome signatures uncover fungal adaptations to wood decay.</title>
        <authorList>
            <person name="Hage H."/>
            <person name="Miyauchi S."/>
            <person name="Viragh M."/>
            <person name="Drula E."/>
            <person name="Min B."/>
            <person name="Chaduli D."/>
            <person name="Navarro D."/>
            <person name="Favel A."/>
            <person name="Norest M."/>
            <person name="Lesage-Meessen L."/>
            <person name="Balint B."/>
            <person name="Merenyi Z."/>
            <person name="de Eugenio L."/>
            <person name="Morin E."/>
            <person name="Martinez A.T."/>
            <person name="Baldrian P."/>
            <person name="Stursova M."/>
            <person name="Martinez M.J."/>
            <person name="Novotny C."/>
            <person name="Magnuson J.K."/>
            <person name="Spatafora J.W."/>
            <person name="Maurice S."/>
            <person name="Pangilinan J."/>
            <person name="Andreopoulos W."/>
            <person name="LaButti K."/>
            <person name="Hundley H."/>
            <person name="Na H."/>
            <person name="Kuo A."/>
            <person name="Barry K."/>
            <person name="Lipzen A."/>
            <person name="Henrissat B."/>
            <person name="Riley R."/>
            <person name="Ahrendt S."/>
            <person name="Nagy L.G."/>
            <person name="Grigoriev I.V."/>
            <person name="Martin F."/>
            <person name="Rosso M.N."/>
        </authorList>
    </citation>
    <scope>NUCLEOTIDE SEQUENCE</scope>
    <source>
        <strain evidence="1">CBS 384.51</strain>
    </source>
</reference>
<gene>
    <name evidence="1" type="ORF">BDY19DRAFT_879413</name>
</gene>
<comment type="caution">
    <text evidence="1">The sequence shown here is derived from an EMBL/GenBank/DDBJ whole genome shotgun (WGS) entry which is preliminary data.</text>
</comment>
<evidence type="ECO:0000313" key="2">
    <source>
        <dbReference type="Proteomes" id="UP001055072"/>
    </source>
</evidence>
<name>A0ACB8UKJ8_9APHY</name>
<accession>A0ACB8UKJ8</accession>
<proteinExistence type="predicted"/>
<dbReference type="Proteomes" id="UP001055072">
    <property type="component" value="Unassembled WGS sequence"/>
</dbReference>
<evidence type="ECO:0000313" key="1">
    <source>
        <dbReference type="EMBL" id="KAI0094894.1"/>
    </source>
</evidence>